<keyword evidence="3" id="KW-0378">Hydrolase</keyword>
<organism evidence="6 7">
    <name type="scientific">Rhodomicrobium udaipurense</name>
    <dbReference type="NCBI Taxonomy" id="1202716"/>
    <lineage>
        <taxon>Bacteria</taxon>
        <taxon>Pseudomonadati</taxon>
        <taxon>Pseudomonadota</taxon>
        <taxon>Alphaproteobacteria</taxon>
        <taxon>Hyphomicrobiales</taxon>
        <taxon>Hyphomicrobiaceae</taxon>
        <taxon>Rhodomicrobium</taxon>
    </lineage>
</organism>
<comment type="caution">
    <text evidence="6">The sequence shown here is derived from an EMBL/GenBank/DDBJ whole genome shotgun (WGS) entry which is preliminary data.</text>
</comment>
<evidence type="ECO:0000259" key="5">
    <source>
        <dbReference type="Pfam" id="PF01343"/>
    </source>
</evidence>
<dbReference type="EMBL" id="JAEMUK010000011">
    <property type="protein sequence ID" value="MBJ7543099.1"/>
    <property type="molecule type" value="Genomic_DNA"/>
</dbReference>
<dbReference type="PANTHER" id="PTHR42987:SF8">
    <property type="entry name" value="PROTEINASE"/>
    <property type="match status" value="1"/>
</dbReference>
<dbReference type="SUPFAM" id="SSF52096">
    <property type="entry name" value="ClpP/crotonase"/>
    <property type="match status" value="1"/>
</dbReference>
<dbReference type="InterPro" id="IPR002142">
    <property type="entry name" value="Peptidase_S49"/>
</dbReference>
<evidence type="ECO:0000256" key="4">
    <source>
        <dbReference type="ARBA" id="ARBA00022825"/>
    </source>
</evidence>
<dbReference type="Pfam" id="PF01343">
    <property type="entry name" value="Peptidase_S49"/>
    <property type="match status" value="1"/>
</dbReference>
<dbReference type="InterPro" id="IPR001907">
    <property type="entry name" value="ClpP"/>
</dbReference>
<dbReference type="GO" id="GO:0004176">
    <property type="term" value="F:ATP-dependent peptidase activity"/>
    <property type="evidence" value="ECO:0007669"/>
    <property type="project" value="InterPro"/>
</dbReference>
<dbReference type="RefSeq" id="WP_081796832.1">
    <property type="nucleotide sequence ID" value="NZ_JAEMUK010000011.1"/>
</dbReference>
<protein>
    <submittedName>
        <fullName evidence="6">S49 family peptidase</fullName>
    </submittedName>
</protein>
<dbReference type="GO" id="GO:0006508">
    <property type="term" value="P:proteolysis"/>
    <property type="evidence" value="ECO:0007669"/>
    <property type="project" value="UniProtKB-KW"/>
</dbReference>
<comment type="similarity">
    <text evidence="1">Belongs to the peptidase S49 family.</text>
</comment>
<keyword evidence="4" id="KW-0720">Serine protease</keyword>
<evidence type="ECO:0000313" key="6">
    <source>
        <dbReference type="EMBL" id="MBJ7543099.1"/>
    </source>
</evidence>
<evidence type="ECO:0000256" key="2">
    <source>
        <dbReference type="ARBA" id="ARBA00022670"/>
    </source>
</evidence>
<keyword evidence="7" id="KW-1185">Reference proteome</keyword>
<dbReference type="Gene3D" id="6.20.330.10">
    <property type="match status" value="1"/>
</dbReference>
<dbReference type="PANTHER" id="PTHR42987">
    <property type="entry name" value="PEPTIDASE S49"/>
    <property type="match status" value="1"/>
</dbReference>
<dbReference type="InterPro" id="IPR029045">
    <property type="entry name" value="ClpP/crotonase-like_dom_sf"/>
</dbReference>
<proteinExistence type="inferred from homology"/>
<dbReference type="AlphaFoldDB" id="A0A8I1KJP0"/>
<evidence type="ECO:0000313" key="7">
    <source>
        <dbReference type="Proteomes" id="UP000623250"/>
    </source>
</evidence>
<dbReference type="CDD" id="cd07023">
    <property type="entry name" value="S49_Sppa_N_C"/>
    <property type="match status" value="1"/>
</dbReference>
<gene>
    <name evidence="6" type="ORF">JDN41_05950</name>
</gene>
<evidence type="ECO:0000256" key="1">
    <source>
        <dbReference type="ARBA" id="ARBA00008683"/>
    </source>
</evidence>
<dbReference type="Gene3D" id="3.90.226.10">
    <property type="entry name" value="2-enoyl-CoA Hydratase, Chain A, domain 1"/>
    <property type="match status" value="1"/>
</dbReference>
<reference evidence="6 7" key="1">
    <citation type="submission" date="2020-12" db="EMBL/GenBank/DDBJ databases">
        <title>Revised draft genomes of Rhodomicrobium vannielii ATCC 17100 and Rhodomicrobium udaipurense JA643.</title>
        <authorList>
            <person name="Conners E.M."/>
            <person name="Davenport E.J."/>
            <person name="Bose A."/>
        </authorList>
    </citation>
    <scope>NUCLEOTIDE SEQUENCE [LARGE SCALE GENOMIC DNA]</scope>
    <source>
        <strain evidence="6 7">JA643</strain>
    </source>
</reference>
<feature type="domain" description="Peptidase S49" evidence="5">
    <location>
        <begin position="104"/>
        <end position="240"/>
    </location>
</feature>
<dbReference type="GO" id="GO:0004252">
    <property type="term" value="F:serine-type endopeptidase activity"/>
    <property type="evidence" value="ECO:0007669"/>
    <property type="project" value="InterPro"/>
</dbReference>
<accession>A0A8I1KJP0</accession>
<evidence type="ECO:0000256" key="3">
    <source>
        <dbReference type="ARBA" id="ARBA00022801"/>
    </source>
</evidence>
<dbReference type="Proteomes" id="UP000623250">
    <property type="component" value="Unassembled WGS sequence"/>
</dbReference>
<sequence length="307" mass="33043">MRVSMDVDSESSPATRPNTSMWGNIFPGNLFSSGRTTIPVVRLSGAIGAASPLRQGLTLSGCATALDRAFASKGPAVILQINSPGGSPVQSRLIYDRIVALKEEHDKKVYAFCEDVAASGGYMIACAADEIYADGSSIVGSIGVISAGFGFVHLIHKLGIDRRVYTSGENKMQLDPFRPEKPEEISRLKRLQAIVHEDFIALVKESRGDRIANSGGNLFTGEFWAGRQALELGLIDGIIDLRAKMRSEYGDKVRLKLISTERGLFRRKAGVGVSVSGTGMGISFAQGFADDLISALEERAIWARFGL</sequence>
<name>A0A8I1KJP0_9HYPH</name>
<dbReference type="InterPro" id="IPR047272">
    <property type="entry name" value="S49_SppA_C"/>
</dbReference>
<dbReference type="PRINTS" id="PR00127">
    <property type="entry name" value="CLPPROTEASEP"/>
</dbReference>
<keyword evidence="2" id="KW-0645">Protease</keyword>